<evidence type="ECO:0000256" key="4">
    <source>
        <dbReference type="ARBA" id="ARBA00022519"/>
    </source>
</evidence>
<protein>
    <submittedName>
        <fullName evidence="10">Uncharacterized protein</fullName>
    </submittedName>
</protein>
<dbReference type="AlphaFoldDB" id="C0QUS8"/>
<evidence type="ECO:0000256" key="9">
    <source>
        <dbReference type="SAM" id="Phobius"/>
    </source>
</evidence>
<comment type="subcellular location">
    <subcellularLocation>
        <location evidence="1">Cell inner membrane</location>
        <topology evidence="1">Multi-pass membrane protein</topology>
    </subcellularLocation>
</comment>
<keyword evidence="7 9" id="KW-0472">Membrane</keyword>
<dbReference type="PANTHER" id="PTHR30574">
    <property type="entry name" value="INNER MEMBRANE PROTEIN YEDE"/>
    <property type="match status" value="1"/>
</dbReference>
<proteinExistence type="inferred from homology"/>
<keyword evidence="5 9" id="KW-0812">Transmembrane</keyword>
<dbReference type="RefSeq" id="WP_012675884.1">
    <property type="nucleotide sequence ID" value="NC_012440.1"/>
</dbReference>
<feature type="transmembrane region" description="Helical" evidence="9">
    <location>
        <begin position="302"/>
        <end position="322"/>
    </location>
</feature>
<evidence type="ECO:0000313" key="11">
    <source>
        <dbReference type="Proteomes" id="UP000001366"/>
    </source>
</evidence>
<evidence type="ECO:0000256" key="7">
    <source>
        <dbReference type="ARBA" id="ARBA00023136"/>
    </source>
</evidence>
<keyword evidence="11" id="KW-1185">Reference proteome</keyword>
<dbReference type="Pfam" id="PF04143">
    <property type="entry name" value="Sulf_transp"/>
    <property type="match status" value="1"/>
</dbReference>
<comment type="similarity">
    <text evidence="8">Belongs to the TsuA/YedE (TC 9.B.102) family.</text>
</comment>
<dbReference type="PaxDb" id="123214-PERMA_0654"/>
<keyword evidence="3" id="KW-1003">Cell membrane</keyword>
<feature type="transmembrane region" description="Helical" evidence="9">
    <location>
        <begin position="46"/>
        <end position="67"/>
    </location>
</feature>
<dbReference type="PANTHER" id="PTHR30574:SF1">
    <property type="entry name" value="SULPHUR TRANSPORT DOMAIN-CONTAINING PROTEIN"/>
    <property type="match status" value="1"/>
</dbReference>
<feature type="transmembrane region" description="Helical" evidence="9">
    <location>
        <begin position="342"/>
        <end position="362"/>
    </location>
</feature>
<name>C0QUS8_PERMH</name>
<keyword evidence="4" id="KW-0997">Cell inner membrane</keyword>
<organism evidence="10 11">
    <name type="scientific">Persephonella marina (strain DSM 14350 / EX-H1)</name>
    <dbReference type="NCBI Taxonomy" id="123214"/>
    <lineage>
        <taxon>Bacteria</taxon>
        <taxon>Pseudomonadati</taxon>
        <taxon>Aquificota</taxon>
        <taxon>Aquificia</taxon>
        <taxon>Aquificales</taxon>
        <taxon>Hydrogenothermaceae</taxon>
        <taxon>Persephonella</taxon>
    </lineage>
</organism>
<reference evidence="10 11" key="1">
    <citation type="journal article" date="2009" name="J. Bacteriol.">
        <title>Complete and draft genome sequences of six members of the Aquificales.</title>
        <authorList>
            <person name="Reysenbach A.L."/>
            <person name="Hamamura N."/>
            <person name="Podar M."/>
            <person name="Griffiths E."/>
            <person name="Ferreira S."/>
            <person name="Hochstein R."/>
            <person name="Heidelberg J."/>
            <person name="Johnson J."/>
            <person name="Mead D."/>
            <person name="Pohorille A."/>
            <person name="Sarmiento M."/>
            <person name="Schweighofer K."/>
            <person name="Seshadri R."/>
            <person name="Voytek M.A."/>
        </authorList>
    </citation>
    <scope>NUCLEOTIDE SEQUENCE [LARGE SCALE GENOMIC DNA]</scope>
    <source>
        <strain evidence="11">DSM 14350 / EX-H1</strain>
    </source>
</reference>
<evidence type="ECO:0000256" key="2">
    <source>
        <dbReference type="ARBA" id="ARBA00022448"/>
    </source>
</evidence>
<feature type="transmembrane region" description="Helical" evidence="9">
    <location>
        <begin position="228"/>
        <end position="248"/>
    </location>
</feature>
<evidence type="ECO:0000256" key="3">
    <source>
        <dbReference type="ARBA" id="ARBA00022475"/>
    </source>
</evidence>
<sequence>MEHIDHLLMGLLTGALFGIVLHKVGAIRYSRVEGMLLLRDLKIMKFAFMGIATASLIYGLADIFGFAEQANLIPRVMPYMGIAHVVGGFLFGIAMASAGFCPGTCVARVGAGKFISIAGVIGLILGIIIYANIQPMLVEVGILGSKEKITLHGVLGVPYGALAVVWGVLFIIFALLADWLDPARKMGLDRTDENLSLTEKVIKGEWHWAVSGVLAGSIIAWATAQGEYLGFSGGALAFVGWMSHLIGYPISIVPKVNETILWHAGLIMGVIPGAFLSAIISRTFKFDPVPPAFAKGVAPFPWVRMILVFFAGIFLALGAMIGGGCTTGAFLSAYPTLSVGPMAMSATYFAVGVLTANLIYFGRWSRFIQAKKESDQVYD</sequence>
<feature type="transmembrane region" description="Helical" evidence="9">
    <location>
        <begin position="6"/>
        <end position="25"/>
    </location>
</feature>
<evidence type="ECO:0000256" key="6">
    <source>
        <dbReference type="ARBA" id="ARBA00022989"/>
    </source>
</evidence>
<keyword evidence="6 9" id="KW-1133">Transmembrane helix</keyword>
<feature type="transmembrane region" description="Helical" evidence="9">
    <location>
        <begin position="114"/>
        <end position="133"/>
    </location>
</feature>
<evidence type="ECO:0000256" key="5">
    <source>
        <dbReference type="ARBA" id="ARBA00022692"/>
    </source>
</evidence>
<keyword evidence="2" id="KW-0813">Transport</keyword>
<dbReference type="Proteomes" id="UP000001366">
    <property type="component" value="Chromosome"/>
</dbReference>
<dbReference type="GO" id="GO:0005886">
    <property type="term" value="C:plasma membrane"/>
    <property type="evidence" value="ECO:0007669"/>
    <property type="project" value="UniProtKB-SubCell"/>
</dbReference>
<feature type="transmembrane region" description="Helical" evidence="9">
    <location>
        <begin position="79"/>
        <end position="102"/>
    </location>
</feature>
<evidence type="ECO:0000256" key="8">
    <source>
        <dbReference type="ARBA" id="ARBA00035655"/>
    </source>
</evidence>
<accession>C0QUS8</accession>
<evidence type="ECO:0000256" key="1">
    <source>
        <dbReference type="ARBA" id="ARBA00004429"/>
    </source>
</evidence>
<dbReference type="STRING" id="123214.PERMA_0654"/>
<dbReference type="InterPro" id="IPR007272">
    <property type="entry name" value="Sulf_transp_TsuA/YedE"/>
</dbReference>
<dbReference type="OrthoDB" id="9790409at2"/>
<feature type="transmembrane region" description="Helical" evidence="9">
    <location>
        <begin position="260"/>
        <end position="281"/>
    </location>
</feature>
<dbReference type="EMBL" id="CP001230">
    <property type="protein sequence ID" value="ACO03645.1"/>
    <property type="molecule type" value="Genomic_DNA"/>
</dbReference>
<evidence type="ECO:0000313" key="10">
    <source>
        <dbReference type="EMBL" id="ACO03645.1"/>
    </source>
</evidence>
<feature type="transmembrane region" description="Helical" evidence="9">
    <location>
        <begin position="153"/>
        <end position="176"/>
    </location>
</feature>
<gene>
    <name evidence="10" type="ordered locus">PERMA_0654</name>
</gene>
<dbReference type="KEGG" id="pmx:PERMA_0654"/>
<dbReference type="eggNOG" id="COG2391">
    <property type="taxonomic scope" value="Bacteria"/>
</dbReference>
<dbReference type="HOGENOM" id="CLU_053006_0_0_0"/>